<accession>A0A9D4DFS8</accession>
<reference evidence="1" key="2">
    <citation type="submission" date="2020-11" db="EMBL/GenBank/DDBJ databases">
        <authorList>
            <person name="McCartney M.A."/>
            <person name="Auch B."/>
            <person name="Kono T."/>
            <person name="Mallez S."/>
            <person name="Becker A."/>
            <person name="Gohl D.M."/>
            <person name="Silverstein K.A.T."/>
            <person name="Koren S."/>
            <person name="Bechman K.B."/>
            <person name="Herman A."/>
            <person name="Abrahante J.E."/>
            <person name="Garbe J."/>
        </authorList>
    </citation>
    <scope>NUCLEOTIDE SEQUENCE</scope>
    <source>
        <strain evidence="1">Duluth1</strain>
        <tissue evidence="1">Whole animal</tissue>
    </source>
</reference>
<evidence type="ECO:0000313" key="1">
    <source>
        <dbReference type="EMBL" id="KAH3748018.1"/>
    </source>
</evidence>
<comment type="caution">
    <text evidence="1">The sequence shown here is derived from an EMBL/GenBank/DDBJ whole genome shotgun (WGS) entry which is preliminary data.</text>
</comment>
<name>A0A9D4DFS8_DREPO</name>
<dbReference type="EMBL" id="JAIWYP010000010">
    <property type="protein sequence ID" value="KAH3748018.1"/>
    <property type="molecule type" value="Genomic_DNA"/>
</dbReference>
<dbReference type="Proteomes" id="UP000828390">
    <property type="component" value="Unassembled WGS sequence"/>
</dbReference>
<reference evidence="1" key="1">
    <citation type="journal article" date="2019" name="bioRxiv">
        <title>The Genome of the Zebra Mussel, Dreissena polymorpha: A Resource for Invasive Species Research.</title>
        <authorList>
            <person name="McCartney M.A."/>
            <person name="Auch B."/>
            <person name="Kono T."/>
            <person name="Mallez S."/>
            <person name="Zhang Y."/>
            <person name="Obille A."/>
            <person name="Becker A."/>
            <person name="Abrahante J.E."/>
            <person name="Garbe J."/>
            <person name="Badalamenti J.P."/>
            <person name="Herman A."/>
            <person name="Mangelson H."/>
            <person name="Liachko I."/>
            <person name="Sullivan S."/>
            <person name="Sone E.D."/>
            <person name="Koren S."/>
            <person name="Silverstein K.A.T."/>
            <person name="Beckman K.B."/>
            <person name="Gohl D.M."/>
        </authorList>
    </citation>
    <scope>NUCLEOTIDE SEQUENCE</scope>
    <source>
        <strain evidence="1">Duluth1</strain>
        <tissue evidence="1">Whole animal</tissue>
    </source>
</reference>
<keyword evidence="2" id="KW-1185">Reference proteome</keyword>
<protein>
    <submittedName>
        <fullName evidence="1">Uncharacterized protein</fullName>
    </submittedName>
</protein>
<organism evidence="1 2">
    <name type="scientific">Dreissena polymorpha</name>
    <name type="common">Zebra mussel</name>
    <name type="synonym">Mytilus polymorpha</name>
    <dbReference type="NCBI Taxonomy" id="45954"/>
    <lineage>
        <taxon>Eukaryota</taxon>
        <taxon>Metazoa</taxon>
        <taxon>Spiralia</taxon>
        <taxon>Lophotrochozoa</taxon>
        <taxon>Mollusca</taxon>
        <taxon>Bivalvia</taxon>
        <taxon>Autobranchia</taxon>
        <taxon>Heteroconchia</taxon>
        <taxon>Euheterodonta</taxon>
        <taxon>Imparidentia</taxon>
        <taxon>Neoheterodontei</taxon>
        <taxon>Myida</taxon>
        <taxon>Dreissenoidea</taxon>
        <taxon>Dreissenidae</taxon>
        <taxon>Dreissena</taxon>
    </lineage>
</organism>
<gene>
    <name evidence="1" type="ORF">DPMN_182455</name>
</gene>
<feature type="non-terminal residue" evidence="1">
    <location>
        <position position="59"/>
    </location>
</feature>
<evidence type="ECO:0000313" key="2">
    <source>
        <dbReference type="Proteomes" id="UP000828390"/>
    </source>
</evidence>
<dbReference type="AlphaFoldDB" id="A0A9D4DFS8"/>
<proteinExistence type="predicted"/>
<sequence>LVVRRPLSAPRNWYAAAAAVAAVIYSQRGTNIILAHATARKLVLGGFVVCSRIRHRSAQ</sequence>